<sequence length="154" mass="17642">DRVGEEVKKEFQWIWESVEDENESVKLVFYGRKNKVMYDDGVLLGEVFDDCEGDLDAIMIVSLAGNEVEDEGDVYHQFSVFNNFVKIKGRGNAKTNSVKDLKEQLKPVLAAMGFQSPTSFLLDQKNVMLNDRNLLHKVPQDEIINVSKWADAYY</sequence>
<name>A0A2K3KVY4_TRIPR</name>
<dbReference type="AlphaFoldDB" id="A0A2K3KVY4"/>
<reference evidence="1 2" key="2">
    <citation type="journal article" date="2017" name="Front. Plant Sci.">
        <title>Gene Classification and Mining of Molecular Markers Useful in Red Clover (Trifolium pratense) Breeding.</title>
        <authorList>
            <person name="Istvanek J."/>
            <person name="Dluhosova J."/>
            <person name="Dluhos P."/>
            <person name="Patkova L."/>
            <person name="Nedelnik J."/>
            <person name="Repkova J."/>
        </authorList>
    </citation>
    <scope>NUCLEOTIDE SEQUENCE [LARGE SCALE GENOMIC DNA]</scope>
    <source>
        <strain evidence="2">cv. Tatra</strain>
        <tissue evidence="1">Young leaves</tissue>
    </source>
</reference>
<gene>
    <name evidence="1" type="ORF">L195_g057406</name>
</gene>
<comment type="caution">
    <text evidence="1">The sequence shown here is derived from an EMBL/GenBank/DDBJ whole genome shotgun (WGS) entry which is preliminary data.</text>
</comment>
<feature type="non-terminal residue" evidence="1">
    <location>
        <position position="1"/>
    </location>
</feature>
<evidence type="ECO:0000313" key="1">
    <source>
        <dbReference type="EMBL" id="PNX70451.1"/>
    </source>
</evidence>
<dbReference type="EMBL" id="ASHM01113575">
    <property type="protein sequence ID" value="PNX70451.1"/>
    <property type="molecule type" value="Genomic_DNA"/>
</dbReference>
<dbReference type="Proteomes" id="UP000236291">
    <property type="component" value="Unassembled WGS sequence"/>
</dbReference>
<organism evidence="1 2">
    <name type="scientific">Trifolium pratense</name>
    <name type="common">Red clover</name>
    <dbReference type="NCBI Taxonomy" id="57577"/>
    <lineage>
        <taxon>Eukaryota</taxon>
        <taxon>Viridiplantae</taxon>
        <taxon>Streptophyta</taxon>
        <taxon>Embryophyta</taxon>
        <taxon>Tracheophyta</taxon>
        <taxon>Spermatophyta</taxon>
        <taxon>Magnoliopsida</taxon>
        <taxon>eudicotyledons</taxon>
        <taxon>Gunneridae</taxon>
        <taxon>Pentapetalae</taxon>
        <taxon>rosids</taxon>
        <taxon>fabids</taxon>
        <taxon>Fabales</taxon>
        <taxon>Fabaceae</taxon>
        <taxon>Papilionoideae</taxon>
        <taxon>50 kb inversion clade</taxon>
        <taxon>NPAAA clade</taxon>
        <taxon>Hologalegina</taxon>
        <taxon>IRL clade</taxon>
        <taxon>Trifolieae</taxon>
        <taxon>Trifolium</taxon>
    </lineage>
</organism>
<protein>
    <submittedName>
        <fullName evidence="1">Uncharacterized protein</fullName>
    </submittedName>
</protein>
<accession>A0A2K3KVY4</accession>
<reference evidence="1 2" key="1">
    <citation type="journal article" date="2014" name="Am. J. Bot.">
        <title>Genome assembly and annotation for red clover (Trifolium pratense; Fabaceae).</title>
        <authorList>
            <person name="Istvanek J."/>
            <person name="Jaros M."/>
            <person name="Krenek A."/>
            <person name="Repkova J."/>
        </authorList>
    </citation>
    <scope>NUCLEOTIDE SEQUENCE [LARGE SCALE GENOMIC DNA]</scope>
    <source>
        <strain evidence="2">cv. Tatra</strain>
        <tissue evidence="1">Young leaves</tissue>
    </source>
</reference>
<evidence type="ECO:0000313" key="2">
    <source>
        <dbReference type="Proteomes" id="UP000236291"/>
    </source>
</evidence>
<proteinExistence type="predicted"/>